<sequence>MQYCIPILSNLLQIVSEIAIILVITAKLHSIYEELQKIGSLKKEEFTVELRMLLWTDLIQLLLVFASGICHTFKALEFPERYYEYSLLAFSIPNKTLSFVLRNFYVSTVSFLTYSTAILVIVYAHLMKFQEIHLKVLASNLKELKSKINGLEENSLVENSDYQDEVFKILRIFIIRHSSLKA</sequence>
<dbReference type="Proteomes" id="UP001168821">
    <property type="component" value="Unassembled WGS sequence"/>
</dbReference>
<organism evidence="2 3">
    <name type="scientific">Zophobas morio</name>
    <dbReference type="NCBI Taxonomy" id="2755281"/>
    <lineage>
        <taxon>Eukaryota</taxon>
        <taxon>Metazoa</taxon>
        <taxon>Ecdysozoa</taxon>
        <taxon>Arthropoda</taxon>
        <taxon>Hexapoda</taxon>
        <taxon>Insecta</taxon>
        <taxon>Pterygota</taxon>
        <taxon>Neoptera</taxon>
        <taxon>Endopterygota</taxon>
        <taxon>Coleoptera</taxon>
        <taxon>Polyphaga</taxon>
        <taxon>Cucujiformia</taxon>
        <taxon>Tenebrionidae</taxon>
        <taxon>Zophobas</taxon>
    </lineage>
</organism>
<feature type="transmembrane region" description="Helical" evidence="1">
    <location>
        <begin position="12"/>
        <end position="32"/>
    </location>
</feature>
<keyword evidence="1" id="KW-0472">Membrane</keyword>
<feature type="transmembrane region" description="Helical" evidence="1">
    <location>
        <begin position="104"/>
        <end position="126"/>
    </location>
</feature>
<reference evidence="2" key="1">
    <citation type="journal article" date="2023" name="G3 (Bethesda)">
        <title>Whole genome assemblies of Zophobas morio and Tenebrio molitor.</title>
        <authorList>
            <person name="Kaur S."/>
            <person name="Stinson S.A."/>
            <person name="diCenzo G.C."/>
        </authorList>
    </citation>
    <scope>NUCLEOTIDE SEQUENCE</scope>
    <source>
        <strain evidence="2">QUZm001</strain>
    </source>
</reference>
<name>A0AA38MDL0_9CUCU</name>
<evidence type="ECO:0000313" key="3">
    <source>
        <dbReference type="Proteomes" id="UP001168821"/>
    </source>
</evidence>
<proteinExistence type="predicted"/>
<accession>A0AA38MDL0</accession>
<keyword evidence="1" id="KW-0812">Transmembrane</keyword>
<dbReference type="AlphaFoldDB" id="A0AA38MDL0"/>
<gene>
    <name evidence="2" type="ORF">Zmor_018164</name>
</gene>
<keyword evidence="3" id="KW-1185">Reference proteome</keyword>
<protein>
    <submittedName>
        <fullName evidence="2">Uncharacterized protein</fullName>
    </submittedName>
</protein>
<dbReference type="EMBL" id="JALNTZ010000005">
    <property type="protein sequence ID" value="KAJ3652176.1"/>
    <property type="molecule type" value="Genomic_DNA"/>
</dbReference>
<keyword evidence="1" id="KW-1133">Transmembrane helix</keyword>
<evidence type="ECO:0000313" key="2">
    <source>
        <dbReference type="EMBL" id="KAJ3652176.1"/>
    </source>
</evidence>
<comment type="caution">
    <text evidence="2">The sequence shown here is derived from an EMBL/GenBank/DDBJ whole genome shotgun (WGS) entry which is preliminary data.</text>
</comment>
<evidence type="ECO:0000256" key="1">
    <source>
        <dbReference type="SAM" id="Phobius"/>
    </source>
</evidence>